<dbReference type="InterPro" id="IPR051312">
    <property type="entry name" value="Diverse_Substr_Oxidored"/>
</dbReference>
<dbReference type="SUPFAM" id="SSF55447">
    <property type="entry name" value="CO dehydrogenase flavoprotein C-terminal domain-like"/>
    <property type="match status" value="1"/>
</dbReference>
<dbReference type="InterPro" id="IPR016169">
    <property type="entry name" value="FAD-bd_PCMH_sub2"/>
</dbReference>
<dbReference type="EMBL" id="LAZR01000689">
    <property type="protein sequence ID" value="KKN60616.1"/>
    <property type="molecule type" value="Genomic_DNA"/>
</dbReference>
<dbReference type="InterPro" id="IPR036683">
    <property type="entry name" value="CO_DH_flav_C_dom_sf"/>
</dbReference>
<dbReference type="InterPro" id="IPR036318">
    <property type="entry name" value="FAD-bd_PCMH-like_sf"/>
</dbReference>
<sequence>MTNFKIAEPQTIDQVTSLTIDKKDKYKLMAGGTDLLAEIKDEIIEPEVVVDLKSIPDLSYIKKEKNGVRIGALTSLARLAEDTLIKNEYPALHEAANSVASPQLRNMGTAGGNLCQRPRCWYYRDPQVKCRKKGGGRCFAFRGKNKYHAILGGGLCYIVHPSDLAPALIALDAEISINSPKGNTTIPLTNFYTLPKINVRKENILAPNEVLREIKIPLIKKEEKSTYSKFIERGTWDFAIVSAAVKGTVSGGIFRDITIVLGGVAPVPWRLTKAENIIKGKKITEDLVRKATREALKEAKPLEENGYKKELAEIVLYRAVLSLL</sequence>
<evidence type="ECO:0000313" key="2">
    <source>
        <dbReference type="EMBL" id="KKN60616.1"/>
    </source>
</evidence>
<dbReference type="Gene3D" id="3.30.465.10">
    <property type="match status" value="2"/>
</dbReference>
<feature type="domain" description="FAD-binding PCMH-type" evidence="1">
    <location>
        <begin position="1"/>
        <end position="221"/>
    </location>
</feature>
<dbReference type="AlphaFoldDB" id="A0A0F9UHA1"/>
<dbReference type="GO" id="GO:0016491">
    <property type="term" value="F:oxidoreductase activity"/>
    <property type="evidence" value="ECO:0007669"/>
    <property type="project" value="InterPro"/>
</dbReference>
<dbReference type="InterPro" id="IPR016167">
    <property type="entry name" value="FAD-bd_PCMH_sub1"/>
</dbReference>
<dbReference type="InterPro" id="IPR016166">
    <property type="entry name" value="FAD-bd_PCMH"/>
</dbReference>
<dbReference type="Pfam" id="PF00941">
    <property type="entry name" value="FAD_binding_5"/>
    <property type="match status" value="1"/>
</dbReference>
<dbReference type="Gene3D" id="3.30.390.50">
    <property type="entry name" value="CO dehydrogenase flavoprotein, C-terminal domain"/>
    <property type="match status" value="1"/>
</dbReference>
<comment type="caution">
    <text evidence="2">The sequence shown here is derived from an EMBL/GenBank/DDBJ whole genome shotgun (WGS) entry which is preliminary data.</text>
</comment>
<dbReference type="InterPro" id="IPR002346">
    <property type="entry name" value="Mopterin_DH_FAD-bd"/>
</dbReference>
<dbReference type="PANTHER" id="PTHR42659:SF9">
    <property type="entry name" value="XANTHINE DEHYDROGENASE FAD-BINDING SUBUNIT XDHB-RELATED"/>
    <property type="match status" value="1"/>
</dbReference>
<protein>
    <recommendedName>
        <fullName evidence="1">FAD-binding PCMH-type domain-containing protein</fullName>
    </recommendedName>
</protein>
<dbReference type="Pfam" id="PF03450">
    <property type="entry name" value="CO_deh_flav_C"/>
    <property type="match status" value="1"/>
</dbReference>
<dbReference type="GO" id="GO:0071949">
    <property type="term" value="F:FAD binding"/>
    <property type="evidence" value="ECO:0007669"/>
    <property type="project" value="InterPro"/>
</dbReference>
<dbReference type="PANTHER" id="PTHR42659">
    <property type="entry name" value="XANTHINE DEHYDROGENASE SUBUNIT C-RELATED"/>
    <property type="match status" value="1"/>
</dbReference>
<proteinExistence type="predicted"/>
<dbReference type="SMART" id="SM01092">
    <property type="entry name" value="CO_deh_flav_C"/>
    <property type="match status" value="1"/>
</dbReference>
<accession>A0A0F9UHA1</accession>
<dbReference type="PROSITE" id="PS51387">
    <property type="entry name" value="FAD_PCMH"/>
    <property type="match status" value="1"/>
</dbReference>
<reference evidence="2" key="1">
    <citation type="journal article" date="2015" name="Nature">
        <title>Complex archaea that bridge the gap between prokaryotes and eukaryotes.</title>
        <authorList>
            <person name="Spang A."/>
            <person name="Saw J.H."/>
            <person name="Jorgensen S.L."/>
            <person name="Zaremba-Niedzwiedzka K."/>
            <person name="Martijn J."/>
            <person name="Lind A.E."/>
            <person name="van Eijk R."/>
            <person name="Schleper C."/>
            <person name="Guy L."/>
            <person name="Ettema T.J."/>
        </authorList>
    </citation>
    <scope>NUCLEOTIDE SEQUENCE</scope>
</reference>
<organism evidence="2">
    <name type="scientific">marine sediment metagenome</name>
    <dbReference type="NCBI Taxonomy" id="412755"/>
    <lineage>
        <taxon>unclassified sequences</taxon>
        <taxon>metagenomes</taxon>
        <taxon>ecological metagenomes</taxon>
    </lineage>
</organism>
<dbReference type="SUPFAM" id="SSF56176">
    <property type="entry name" value="FAD-binding/transporter-associated domain-like"/>
    <property type="match status" value="1"/>
</dbReference>
<dbReference type="Gene3D" id="3.30.43.10">
    <property type="entry name" value="Uridine Diphospho-n-acetylenolpyruvylglucosamine Reductase, domain 2"/>
    <property type="match status" value="1"/>
</dbReference>
<evidence type="ECO:0000259" key="1">
    <source>
        <dbReference type="PROSITE" id="PS51387"/>
    </source>
</evidence>
<name>A0A0F9UHA1_9ZZZZ</name>
<dbReference type="InterPro" id="IPR005107">
    <property type="entry name" value="CO_DH_flav_C"/>
</dbReference>
<gene>
    <name evidence="2" type="ORF">LCGC14_0530030</name>
</gene>